<reference evidence="16" key="2">
    <citation type="submission" date="2023-06" db="EMBL/GenBank/DDBJ databases">
        <authorList>
            <person name="Ma L."/>
            <person name="Liu K.-W."/>
            <person name="Li Z."/>
            <person name="Hsiao Y.-Y."/>
            <person name="Qi Y."/>
            <person name="Fu T."/>
            <person name="Tang G."/>
            <person name="Zhang D."/>
            <person name="Sun W.-H."/>
            <person name="Liu D.-K."/>
            <person name="Li Y."/>
            <person name="Chen G.-Z."/>
            <person name="Liu X.-D."/>
            <person name="Liao X.-Y."/>
            <person name="Jiang Y.-T."/>
            <person name="Yu X."/>
            <person name="Hao Y."/>
            <person name="Huang J."/>
            <person name="Zhao X.-W."/>
            <person name="Ke S."/>
            <person name="Chen Y.-Y."/>
            <person name="Wu W.-L."/>
            <person name="Hsu J.-L."/>
            <person name="Lin Y.-F."/>
            <person name="Huang M.-D."/>
            <person name="Li C.-Y."/>
            <person name="Huang L."/>
            <person name="Wang Z.-W."/>
            <person name="Zhao X."/>
            <person name="Zhong W.-Y."/>
            <person name="Peng D.-H."/>
            <person name="Ahmad S."/>
            <person name="Lan S."/>
            <person name="Zhang J.-S."/>
            <person name="Tsai W.-C."/>
            <person name="Van De Peer Y."/>
            <person name="Liu Z.-J."/>
        </authorList>
    </citation>
    <scope>NUCLEOTIDE SEQUENCE</scope>
    <source>
        <strain evidence="16">SCP</strain>
        <tissue evidence="16">Leaves</tissue>
    </source>
</reference>
<dbReference type="InterPro" id="IPR013217">
    <property type="entry name" value="Methyltransf_12"/>
</dbReference>
<comment type="caution">
    <text evidence="16">The sequence shown here is derived from an EMBL/GenBank/DDBJ whole genome shotgun (WGS) entry which is preliminary data.</text>
</comment>
<accession>A0AAV9BXE3</accession>
<dbReference type="GO" id="GO:0001510">
    <property type="term" value="P:RNA methylation"/>
    <property type="evidence" value="ECO:0007669"/>
    <property type="project" value="InterPro"/>
</dbReference>
<evidence type="ECO:0000313" key="16">
    <source>
        <dbReference type="EMBL" id="KAK1280971.1"/>
    </source>
</evidence>
<dbReference type="Pfam" id="PF18441">
    <property type="entry name" value="Hen1_Lam_C"/>
    <property type="match status" value="1"/>
</dbReference>
<name>A0AAV9BXE3_ACOGR</name>
<keyword evidence="9" id="KW-0694">RNA-binding</keyword>
<evidence type="ECO:0000313" key="17">
    <source>
        <dbReference type="Proteomes" id="UP001179952"/>
    </source>
</evidence>
<dbReference type="GO" id="GO:0090486">
    <property type="term" value="F:small RNA 2'-O-methyltransferase activity"/>
    <property type="evidence" value="ECO:0007669"/>
    <property type="project" value="UniProtKB-EC"/>
</dbReference>
<dbReference type="InterPro" id="IPR040813">
    <property type="entry name" value="Hen1_Lam_C"/>
</dbReference>
<dbReference type="EC" id="2.1.1.386" evidence="11"/>
<dbReference type="GO" id="GO:0046872">
    <property type="term" value="F:metal ion binding"/>
    <property type="evidence" value="ECO:0007669"/>
    <property type="project" value="UniProtKB-KW"/>
</dbReference>
<comment type="cofactor">
    <cofactor evidence="1">
        <name>Mg(2+)</name>
        <dbReference type="ChEBI" id="CHEBI:18420"/>
    </cofactor>
</comment>
<evidence type="ECO:0000256" key="2">
    <source>
        <dbReference type="ARBA" id="ARBA00009026"/>
    </source>
</evidence>
<keyword evidence="10" id="KW-0943">RNA-mediated gene silencing</keyword>
<keyword evidence="5" id="KW-0808">Transferase</keyword>
<evidence type="ECO:0000256" key="7">
    <source>
        <dbReference type="ARBA" id="ARBA00022723"/>
    </source>
</evidence>
<dbReference type="FunFam" id="3.40.50.150:FF:000215">
    <property type="entry name" value="Hua enhancer1"/>
    <property type="match status" value="1"/>
</dbReference>
<dbReference type="InterPro" id="IPR029063">
    <property type="entry name" value="SAM-dependent_MTases_sf"/>
</dbReference>
<evidence type="ECO:0000256" key="9">
    <source>
        <dbReference type="ARBA" id="ARBA00022884"/>
    </source>
</evidence>
<dbReference type="InterPro" id="IPR026610">
    <property type="entry name" value="Hen1"/>
</dbReference>
<dbReference type="AlphaFoldDB" id="A0AAV9BXE3"/>
<dbReference type="Pfam" id="PF21224">
    <property type="entry name" value="Hen1_LCD"/>
    <property type="match status" value="1"/>
</dbReference>
<evidence type="ECO:0000259" key="14">
    <source>
        <dbReference type="Pfam" id="PF17842"/>
    </source>
</evidence>
<comment type="catalytic activity">
    <reaction evidence="12">
        <text>small RNA 3'-end nucleotide + S-adenosyl-L-methionine = small RNA 3'-end 2'-O-methylnucleotide + S-adenosyl-L-homocysteine + H(+)</text>
        <dbReference type="Rhea" id="RHEA:37887"/>
        <dbReference type="Rhea" id="RHEA-COMP:10415"/>
        <dbReference type="Rhea" id="RHEA-COMP:10416"/>
        <dbReference type="ChEBI" id="CHEBI:15378"/>
        <dbReference type="ChEBI" id="CHEBI:57856"/>
        <dbReference type="ChEBI" id="CHEBI:59789"/>
        <dbReference type="ChEBI" id="CHEBI:74896"/>
        <dbReference type="ChEBI" id="CHEBI:74898"/>
        <dbReference type="EC" id="2.1.1.386"/>
    </reaction>
</comment>
<keyword evidence="4" id="KW-0489">Methyltransferase</keyword>
<dbReference type="SUPFAM" id="SSF53335">
    <property type="entry name" value="S-adenosyl-L-methionine-dependent methyltransferases"/>
    <property type="match status" value="1"/>
</dbReference>
<feature type="domain" description="HEN1 double-stranded RNA binding" evidence="14">
    <location>
        <begin position="349"/>
        <end position="498"/>
    </location>
</feature>
<feature type="domain" description="Small RNA 2'-O-methyltransferase Hen1 La-motif C-terminal" evidence="15">
    <location>
        <begin position="212"/>
        <end position="346"/>
    </location>
</feature>
<dbReference type="GO" id="GO:0030422">
    <property type="term" value="P:siRNA processing"/>
    <property type="evidence" value="ECO:0007669"/>
    <property type="project" value="TreeGrafter"/>
</dbReference>
<organism evidence="16 17">
    <name type="scientific">Acorus gramineus</name>
    <name type="common">Dwarf sweet flag</name>
    <dbReference type="NCBI Taxonomy" id="55184"/>
    <lineage>
        <taxon>Eukaryota</taxon>
        <taxon>Viridiplantae</taxon>
        <taxon>Streptophyta</taxon>
        <taxon>Embryophyta</taxon>
        <taxon>Tracheophyta</taxon>
        <taxon>Spermatophyta</taxon>
        <taxon>Magnoliopsida</taxon>
        <taxon>Liliopsida</taxon>
        <taxon>Acoraceae</taxon>
        <taxon>Acorus</taxon>
    </lineage>
</organism>
<evidence type="ECO:0000256" key="1">
    <source>
        <dbReference type="ARBA" id="ARBA00001946"/>
    </source>
</evidence>
<dbReference type="GO" id="GO:0003723">
    <property type="term" value="F:RNA binding"/>
    <property type="evidence" value="ECO:0007669"/>
    <property type="project" value="UniProtKB-KW"/>
</dbReference>
<keyword evidence="8" id="KW-0460">Magnesium</keyword>
<dbReference type="GO" id="GO:0005737">
    <property type="term" value="C:cytoplasm"/>
    <property type="evidence" value="ECO:0007669"/>
    <property type="project" value="TreeGrafter"/>
</dbReference>
<evidence type="ECO:0000256" key="10">
    <source>
        <dbReference type="ARBA" id="ARBA00023158"/>
    </source>
</evidence>
<keyword evidence="17" id="KW-1185">Reference proteome</keyword>
<proteinExistence type="inferred from homology"/>
<keyword evidence="7" id="KW-0479">Metal-binding</keyword>
<keyword evidence="6" id="KW-0949">S-adenosyl-L-methionine</keyword>
<evidence type="ECO:0000259" key="13">
    <source>
        <dbReference type="Pfam" id="PF08242"/>
    </source>
</evidence>
<comment type="similarity">
    <text evidence="2">Belongs to the methyltransferase superfamily. HEN1 family.</text>
</comment>
<evidence type="ECO:0000256" key="5">
    <source>
        <dbReference type="ARBA" id="ARBA00022679"/>
    </source>
</evidence>
<reference evidence="16" key="1">
    <citation type="journal article" date="2023" name="Nat. Commun.">
        <title>Diploid and tetraploid genomes of Acorus and the evolution of monocots.</title>
        <authorList>
            <person name="Ma L."/>
            <person name="Liu K.W."/>
            <person name="Li Z."/>
            <person name="Hsiao Y.Y."/>
            <person name="Qi Y."/>
            <person name="Fu T."/>
            <person name="Tang G.D."/>
            <person name="Zhang D."/>
            <person name="Sun W.H."/>
            <person name="Liu D.K."/>
            <person name="Li Y."/>
            <person name="Chen G.Z."/>
            <person name="Liu X.D."/>
            <person name="Liao X.Y."/>
            <person name="Jiang Y.T."/>
            <person name="Yu X."/>
            <person name="Hao Y."/>
            <person name="Huang J."/>
            <person name="Zhao X.W."/>
            <person name="Ke S."/>
            <person name="Chen Y.Y."/>
            <person name="Wu W.L."/>
            <person name="Hsu J.L."/>
            <person name="Lin Y.F."/>
            <person name="Huang M.D."/>
            <person name="Li C.Y."/>
            <person name="Huang L."/>
            <person name="Wang Z.W."/>
            <person name="Zhao X."/>
            <person name="Zhong W.Y."/>
            <person name="Peng D.H."/>
            <person name="Ahmad S."/>
            <person name="Lan S."/>
            <person name="Zhang J.S."/>
            <person name="Tsai W.C."/>
            <person name="Van de Peer Y."/>
            <person name="Liu Z.J."/>
        </authorList>
    </citation>
    <scope>NUCLEOTIDE SEQUENCE</scope>
    <source>
        <strain evidence="16">SCP</strain>
    </source>
</reference>
<evidence type="ECO:0000256" key="6">
    <source>
        <dbReference type="ARBA" id="ARBA00022691"/>
    </source>
</evidence>
<dbReference type="Pfam" id="PF08242">
    <property type="entry name" value="Methyltransf_12"/>
    <property type="match status" value="1"/>
</dbReference>
<dbReference type="Gene3D" id="3.40.50.150">
    <property type="entry name" value="Vaccinia Virus protein VP39"/>
    <property type="match status" value="1"/>
</dbReference>
<feature type="domain" description="Methyltransferase type 12" evidence="13">
    <location>
        <begin position="710"/>
        <end position="805"/>
    </location>
</feature>
<dbReference type="Gene3D" id="3.30.160.20">
    <property type="match status" value="1"/>
</dbReference>
<gene>
    <name evidence="16" type="ORF">QJS04_geneDACA014250</name>
</gene>
<dbReference type="EMBL" id="JAUJYN010000001">
    <property type="protein sequence ID" value="KAK1280971.1"/>
    <property type="molecule type" value="Genomic_DNA"/>
</dbReference>
<evidence type="ECO:0000256" key="4">
    <source>
        <dbReference type="ARBA" id="ARBA00022603"/>
    </source>
</evidence>
<evidence type="ECO:0000256" key="11">
    <source>
        <dbReference type="ARBA" id="ARBA00035025"/>
    </source>
</evidence>
<dbReference type="Proteomes" id="UP001179952">
    <property type="component" value="Unassembled WGS sequence"/>
</dbReference>
<dbReference type="InterPro" id="IPR040870">
    <property type="entry name" value="HEN1_dsRBD2"/>
</dbReference>
<dbReference type="GO" id="GO:0005634">
    <property type="term" value="C:nucleus"/>
    <property type="evidence" value="ECO:0007669"/>
    <property type="project" value="TreeGrafter"/>
</dbReference>
<dbReference type="PANTHER" id="PTHR21404">
    <property type="entry name" value="HEN1"/>
    <property type="match status" value="1"/>
</dbReference>
<evidence type="ECO:0000256" key="8">
    <source>
        <dbReference type="ARBA" id="ARBA00022842"/>
    </source>
</evidence>
<evidence type="ECO:0000256" key="3">
    <source>
        <dbReference type="ARBA" id="ARBA00021330"/>
    </source>
</evidence>
<protein>
    <recommendedName>
        <fullName evidence="3">Small RNA 2'-O-methyltransferase</fullName>
        <ecNumber evidence="11">2.1.1.386</ecNumber>
    </recommendedName>
</protein>
<evidence type="ECO:0000256" key="12">
    <source>
        <dbReference type="ARBA" id="ARBA00048418"/>
    </source>
</evidence>
<dbReference type="PANTHER" id="PTHR21404:SF3">
    <property type="entry name" value="SMALL RNA 2'-O-METHYLTRANSFERASE"/>
    <property type="match status" value="1"/>
</dbReference>
<dbReference type="Pfam" id="PF17842">
    <property type="entry name" value="dsRBD2"/>
    <property type="match status" value="1"/>
</dbReference>
<sequence length="938" mass="105015">MSTLVAKRSSLTPKALLHQKYGSKACYKIEEVQESIDSSFPGLALPQQVRCRYRCCLELLELTFVSDAFMRKKDAEQAAAQMAIEKLGIQSKTDDLTPDEAWDELVARISYLFSEKFLSSAHPLVGHFREAIQREGMVPISIIAACDAKINNLCKLIDPKGESDPLSVVILILKAARQCVSVCISGDLWIKNQKPFFPAMPVFQSEPTNSVLVEAIRIPCSYEGSIETLNLNIVPNKYYMDEIARSLGVCDSSLVLMSRTIGKASSEMRLYFSALGVPFLARDSSLEFLLNAKEHAEPIFNERASCISGQNIYGDAILANVGYTWRSPDLLHEDVSLGTYYRMLLNRLPDGGYKLLRESILAAELPTAYTTRLNWKGPSPRELLCTFCRQHRLSEPAFSLKNTTDIVSSSEHKSMTLKLCDSVKSLKSVKEDEFGSDVVPDSSNKQFGMAGNFRCEVCILSKGNDVILEYIPEESYRKQNDAIQNASLKVLMWLNEYFKQPVTPMGTLSSCRYVQGIHINQQKFCQEFELCLSIHGFQKRIALRKCSLSDQSCTLYDIEGPDSGVSPSQGFLACISYTVALVREGEDMKELLESKDEFEFEVGTGAVTPQLETCVTQLSINQKARFSVALPSKDLILAAAGGSAKYFAQLLSSDSFNEKSCYLEYSVKLLGVTEPLEDRMEQALFSPSLSKQRVEYALRHISESQATTLVDFGCGSGSLLESLLEHTTTLQKIVGVDISRKSLNRAAKTIHSKLSMNANHGIQNASIKYAELYYGSITDFDPRLYAFDIGTCLEVIEHMKEDQAHLFGEVVLGSFRPHLLIVSTPNYEYNPILQKAALPDKEEDADDKPSQTSQCRFRNFDHKFEWTREQFNHWASNLASRHNYSVEFGGVGGSAEVEPGFASQIAVFRRSASHQTEDCMINHESSGVYERIWEWNNR</sequence>
<evidence type="ECO:0000259" key="15">
    <source>
        <dbReference type="Pfam" id="PF18441"/>
    </source>
</evidence>